<evidence type="ECO:0000256" key="2">
    <source>
        <dbReference type="ARBA" id="ARBA00011207"/>
    </source>
</evidence>
<dbReference type="Gene3D" id="1.10.100.10">
    <property type="entry name" value="Insulin-like"/>
    <property type="match status" value="1"/>
</dbReference>
<dbReference type="PANTHER" id="PTHR13647:SF4">
    <property type="entry name" value="INSULIN-LIKE PEPTIDE 1-RELATED"/>
    <property type="match status" value="1"/>
</dbReference>
<keyword evidence="10" id="KW-1185">Reference proteome</keyword>
<comment type="caution">
    <text evidence="9">The sequence shown here is derived from an EMBL/GenBank/DDBJ whole genome shotgun (WGS) entry which is preliminary data.</text>
</comment>
<keyword evidence="7" id="KW-0812">Transmembrane</keyword>
<evidence type="ECO:0000256" key="3">
    <source>
        <dbReference type="ARBA" id="ARBA00022685"/>
    </source>
</evidence>
<dbReference type="SUPFAM" id="SSF56994">
    <property type="entry name" value="Insulin-like"/>
    <property type="match status" value="1"/>
</dbReference>
<evidence type="ECO:0000256" key="7">
    <source>
        <dbReference type="SAM" id="Phobius"/>
    </source>
</evidence>
<evidence type="ECO:0000256" key="1">
    <source>
        <dbReference type="ARBA" id="ARBA00009034"/>
    </source>
</evidence>
<sequence>MSRPARTLETEVSIFFDYRQTIIQMQKQGVVFVIIFVFLLAVVQSSGSPSKLRKFLTLPRTESPERPPETHPLPAPAGPVNSAAKDNLHRNDVQNGYRPVLEETFFVYSKRAPAGRRVCGKQLTSLLSLVCNGRYSTGGRKRRSAPTRDIEIDELMNGNRSQVDELMNGNRSQAKRKRYPEEDSGNEATGSGEPVNMVRVSMQRRSNAIFLHRRQDEDEDGTTGAYTECCLKPCAVKDMIGYCHPDVQKSKYGVGS</sequence>
<keyword evidence="7" id="KW-0472">Membrane</keyword>
<dbReference type="GO" id="GO:0005179">
    <property type="term" value="F:hormone activity"/>
    <property type="evidence" value="ECO:0007669"/>
    <property type="project" value="InterPro"/>
</dbReference>
<evidence type="ECO:0000256" key="5">
    <source>
        <dbReference type="ARBA" id="ARBA00023157"/>
    </source>
</evidence>
<dbReference type="Pfam" id="PF00049">
    <property type="entry name" value="Insulin"/>
    <property type="match status" value="1"/>
</dbReference>
<organism evidence="9 10">
    <name type="scientific">Ramazzottius varieornatus</name>
    <name type="common">Water bear</name>
    <name type="synonym">Tardigrade</name>
    <dbReference type="NCBI Taxonomy" id="947166"/>
    <lineage>
        <taxon>Eukaryota</taxon>
        <taxon>Metazoa</taxon>
        <taxon>Ecdysozoa</taxon>
        <taxon>Tardigrada</taxon>
        <taxon>Eutardigrada</taxon>
        <taxon>Parachela</taxon>
        <taxon>Hypsibioidea</taxon>
        <taxon>Ramazzottiidae</taxon>
        <taxon>Ramazzottius</taxon>
    </lineage>
</organism>
<evidence type="ECO:0000313" key="10">
    <source>
        <dbReference type="Proteomes" id="UP000186922"/>
    </source>
</evidence>
<dbReference type="AlphaFoldDB" id="A0A1D1VGF3"/>
<protein>
    <recommendedName>
        <fullName evidence="8">Insulin-like domain-containing protein</fullName>
    </recommendedName>
</protein>
<dbReference type="SMART" id="SM00078">
    <property type="entry name" value="IlGF"/>
    <property type="match status" value="1"/>
</dbReference>
<dbReference type="GO" id="GO:0005576">
    <property type="term" value="C:extracellular region"/>
    <property type="evidence" value="ECO:0007669"/>
    <property type="project" value="InterPro"/>
</dbReference>
<evidence type="ECO:0000313" key="9">
    <source>
        <dbReference type="EMBL" id="GAU97983.1"/>
    </source>
</evidence>
<name>A0A1D1VGF3_RAMVA</name>
<comment type="subunit">
    <text evidence="2">Heterodimer of a B chain and an A chain linked by two disulfide bonds.</text>
</comment>
<feature type="region of interest" description="Disordered" evidence="6">
    <location>
        <begin position="167"/>
        <end position="194"/>
    </location>
</feature>
<feature type="domain" description="Insulin-like" evidence="8">
    <location>
        <begin position="116"/>
        <end position="243"/>
    </location>
</feature>
<dbReference type="EMBL" id="BDGG01000004">
    <property type="protein sequence ID" value="GAU97983.1"/>
    <property type="molecule type" value="Genomic_DNA"/>
</dbReference>
<feature type="region of interest" description="Disordered" evidence="6">
    <location>
        <begin position="56"/>
        <end position="85"/>
    </location>
</feature>
<dbReference type="PRINTS" id="PR00276">
    <property type="entry name" value="INSULINFAMLY"/>
</dbReference>
<comment type="similarity">
    <text evidence="1">Belongs to the insulin family.</text>
</comment>
<keyword evidence="4" id="KW-0732">Signal</keyword>
<evidence type="ECO:0000259" key="8">
    <source>
        <dbReference type="SMART" id="SM00078"/>
    </source>
</evidence>
<dbReference type="InterPro" id="IPR036438">
    <property type="entry name" value="Insulin-like_sf"/>
</dbReference>
<dbReference type="OrthoDB" id="6330326at2759"/>
<feature type="transmembrane region" description="Helical" evidence="7">
    <location>
        <begin position="29"/>
        <end position="47"/>
    </location>
</feature>
<dbReference type="InterPro" id="IPR022352">
    <property type="entry name" value="Ins/IGF/rlx"/>
</dbReference>
<accession>A0A1D1VGF3</accession>
<dbReference type="InterPro" id="IPR016179">
    <property type="entry name" value="Insulin-like"/>
</dbReference>
<reference evidence="9 10" key="1">
    <citation type="journal article" date="2016" name="Nat. Commun.">
        <title>Extremotolerant tardigrade genome and improved radiotolerance of human cultured cells by tardigrade-unique protein.</title>
        <authorList>
            <person name="Hashimoto T."/>
            <person name="Horikawa D.D."/>
            <person name="Saito Y."/>
            <person name="Kuwahara H."/>
            <person name="Kozuka-Hata H."/>
            <person name="Shin-I T."/>
            <person name="Minakuchi Y."/>
            <person name="Ohishi K."/>
            <person name="Motoyama A."/>
            <person name="Aizu T."/>
            <person name="Enomoto A."/>
            <person name="Kondo K."/>
            <person name="Tanaka S."/>
            <person name="Hara Y."/>
            <person name="Koshikawa S."/>
            <person name="Sagara H."/>
            <person name="Miura T."/>
            <person name="Yokobori S."/>
            <person name="Miyagawa K."/>
            <person name="Suzuki Y."/>
            <person name="Kubo T."/>
            <person name="Oyama M."/>
            <person name="Kohara Y."/>
            <person name="Fujiyama A."/>
            <person name="Arakawa K."/>
            <person name="Katayama T."/>
            <person name="Toyoda A."/>
            <person name="Kunieda T."/>
        </authorList>
    </citation>
    <scope>NUCLEOTIDE SEQUENCE [LARGE SCALE GENOMIC DNA]</scope>
    <source>
        <strain evidence="9 10">YOKOZUNA-1</strain>
    </source>
</reference>
<evidence type="ECO:0000256" key="4">
    <source>
        <dbReference type="ARBA" id="ARBA00022729"/>
    </source>
</evidence>
<gene>
    <name evidence="9" type="primary">RvY_09193-1</name>
    <name evidence="9" type="synonym">RvY_09193.1</name>
    <name evidence="9" type="ORF">RvY_09193</name>
</gene>
<keyword evidence="5" id="KW-1015">Disulfide bond</keyword>
<evidence type="ECO:0000256" key="6">
    <source>
        <dbReference type="SAM" id="MobiDB-lite"/>
    </source>
</evidence>
<proteinExistence type="inferred from homology"/>
<dbReference type="PANTHER" id="PTHR13647">
    <property type="entry name" value="INSULIN-LIKE PEPTIDE 2-RELATED"/>
    <property type="match status" value="1"/>
</dbReference>
<keyword evidence="7" id="KW-1133">Transmembrane helix</keyword>
<dbReference type="Proteomes" id="UP000186922">
    <property type="component" value="Unassembled WGS sequence"/>
</dbReference>
<keyword evidence="3" id="KW-0165">Cleavage on pair of basic residues</keyword>